<organism evidence="2 3">
    <name type="scientific">Panicum miliaceum</name>
    <name type="common">Proso millet</name>
    <name type="synonym">Broomcorn millet</name>
    <dbReference type="NCBI Taxonomy" id="4540"/>
    <lineage>
        <taxon>Eukaryota</taxon>
        <taxon>Viridiplantae</taxon>
        <taxon>Streptophyta</taxon>
        <taxon>Embryophyta</taxon>
        <taxon>Tracheophyta</taxon>
        <taxon>Spermatophyta</taxon>
        <taxon>Magnoliopsida</taxon>
        <taxon>Liliopsida</taxon>
        <taxon>Poales</taxon>
        <taxon>Poaceae</taxon>
        <taxon>PACMAD clade</taxon>
        <taxon>Panicoideae</taxon>
        <taxon>Panicodae</taxon>
        <taxon>Paniceae</taxon>
        <taxon>Panicinae</taxon>
        <taxon>Panicum</taxon>
        <taxon>Panicum sect. Panicum</taxon>
    </lineage>
</organism>
<protein>
    <submittedName>
        <fullName evidence="2">Uncharacterized protein</fullName>
    </submittedName>
</protein>
<feature type="region of interest" description="Disordered" evidence="1">
    <location>
        <begin position="27"/>
        <end position="68"/>
    </location>
</feature>
<sequence>MASTTAAASNLRLGGFAAAAQGTWQAVAAGHGDTRPSQQQQKKKKEKLGGEKKSPAVRGAAAAGGKKAAAEEDVVGRCGGAISDTTVYLLLDRFAPS</sequence>
<reference evidence="3" key="1">
    <citation type="journal article" date="2019" name="Nat. Commun.">
        <title>The genome of broomcorn millet.</title>
        <authorList>
            <person name="Zou C."/>
            <person name="Miki D."/>
            <person name="Li D."/>
            <person name="Tang Q."/>
            <person name="Xiao L."/>
            <person name="Rajput S."/>
            <person name="Deng P."/>
            <person name="Jia W."/>
            <person name="Huang R."/>
            <person name="Zhang M."/>
            <person name="Sun Y."/>
            <person name="Hu J."/>
            <person name="Fu X."/>
            <person name="Schnable P.S."/>
            <person name="Li F."/>
            <person name="Zhang H."/>
            <person name="Feng B."/>
            <person name="Zhu X."/>
            <person name="Liu R."/>
            <person name="Schnable J.C."/>
            <person name="Zhu J.-K."/>
            <person name="Zhang H."/>
        </authorList>
    </citation>
    <scope>NUCLEOTIDE SEQUENCE [LARGE SCALE GENOMIC DNA]</scope>
</reference>
<dbReference type="EMBL" id="PQIB02000003">
    <property type="protein sequence ID" value="RLN30276.1"/>
    <property type="molecule type" value="Genomic_DNA"/>
</dbReference>
<evidence type="ECO:0000313" key="2">
    <source>
        <dbReference type="EMBL" id="RLN30276.1"/>
    </source>
</evidence>
<name>A0A3L6T2Q9_PANMI</name>
<evidence type="ECO:0000313" key="3">
    <source>
        <dbReference type="Proteomes" id="UP000275267"/>
    </source>
</evidence>
<accession>A0A3L6T2Q9</accession>
<proteinExistence type="predicted"/>
<dbReference type="Proteomes" id="UP000275267">
    <property type="component" value="Unassembled WGS sequence"/>
</dbReference>
<evidence type="ECO:0000256" key="1">
    <source>
        <dbReference type="SAM" id="MobiDB-lite"/>
    </source>
</evidence>
<comment type="caution">
    <text evidence="2">The sequence shown here is derived from an EMBL/GenBank/DDBJ whole genome shotgun (WGS) entry which is preliminary data.</text>
</comment>
<gene>
    <name evidence="2" type="ORF">C2845_PM05G03010</name>
</gene>
<dbReference type="AlphaFoldDB" id="A0A3L6T2Q9"/>
<keyword evidence="3" id="KW-1185">Reference proteome</keyword>